<dbReference type="PANTHER" id="PTHR43669">
    <property type="entry name" value="5-KETO-D-GLUCONATE 5-REDUCTASE"/>
    <property type="match status" value="1"/>
</dbReference>
<keyword evidence="2" id="KW-0560">Oxidoreductase</keyword>
<dbReference type="Pfam" id="PF13561">
    <property type="entry name" value="adh_short_C2"/>
    <property type="match status" value="1"/>
</dbReference>
<dbReference type="RefSeq" id="WP_302910593.1">
    <property type="nucleotide sequence ID" value="NZ_JAUMIS010000002.1"/>
</dbReference>
<sequence>MDRLNGKVAVLTGACGGIGLEILKKLVSEGGKVLAVDLSEEGLAAVKAEHGDAVDTVVVDVTDYDQVAGMMARAAERFGHLDIVINNAGIGVPKPLLDHDPIADFEGVTAVNQKGVYYGILAGARQFRTQGTGGVILNTSSVYGHMASELTFTYNVSKAAVDMMTKCAALELGPAGIRVCAVAPGRVDTPLLRKYEELGLWDHIRREQMRQTFTQPEEIANVVAFLVSDEANCINGCTVYASDGFENFKFPLLGS</sequence>
<comment type="caution">
    <text evidence="3">The sequence shown here is derived from an EMBL/GenBank/DDBJ whole genome shotgun (WGS) entry which is preliminary data.</text>
</comment>
<accession>A0ABT8W4F6</accession>
<dbReference type="InterPro" id="IPR036291">
    <property type="entry name" value="NAD(P)-bd_dom_sf"/>
</dbReference>
<dbReference type="EMBL" id="JAUMIS010000002">
    <property type="protein sequence ID" value="MDO3723053.1"/>
    <property type="molecule type" value="Genomic_DNA"/>
</dbReference>
<protein>
    <submittedName>
        <fullName evidence="3">SDR family oxidoreductase</fullName>
    </submittedName>
</protein>
<evidence type="ECO:0000313" key="4">
    <source>
        <dbReference type="Proteomes" id="UP001168640"/>
    </source>
</evidence>
<reference evidence="3" key="1">
    <citation type="submission" date="2023-07" db="EMBL/GenBank/DDBJ databases">
        <title>Marinobacter sp. chi1 genome sequencing and assembly.</title>
        <authorList>
            <person name="Park S."/>
        </authorList>
    </citation>
    <scope>NUCLEOTIDE SEQUENCE</scope>
    <source>
        <strain evidence="3">Chi1</strain>
    </source>
</reference>
<gene>
    <name evidence="3" type="ORF">QVZ43_15120</name>
</gene>
<dbReference type="SUPFAM" id="SSF51735">
    <property type="entry name" value="NAD(P)-binding Rossmann-fold domains"/>
    <property type="match status" value="1"/>
</dbReference>
<dbReference type="PRINTS" id="PR00080">
    <property type="entry name" value="SDRFAMILY"/>
</dbReference>
<dbReference type="Proteomes" id="UP001168640">
    <property type="component" value="Unassembled WGS sequence"/>
</dbReference>
<keyword evidence="4" id="KW-1185">Reference proteome</keyword>
<dbReference type="CDD" id="cd05233">
    <property type="entry name" value="SDR_c"/>
    <property type="match status" value="1"/>
</dbReference>
<evidence type="ECO:0000256" key="1">
    <source>
        <dbReference type="ARBA" id="ARBA00006484"/>
    </source>
</evidence>
<dbReference type="InterPro" id="IPR002347">
    <property type="entry name" value="SDR_fam"/>
</dbReference>
<dbReference type="Gene3D" id="3.40.50.720">
    <property type="entry name" value="NAD(P)-binding Rossmann-like Domain"/>
    <property type="match status" value="1"/>
</dbReference>
<organism evidence="3 4">
    <name type="scientific">Marinobacter suaedae</name>
    <dbReference type="NCBI Taxonomy" id="3057675"/>
    <lineage>
        <taxon>Bacteria</taxon>
        <taxon>Pseudomonadati</taxon>
        <taxon>Pseudomonadota</taxon>
        <taxon>Gammaproteobacteria</taxon>
        <taxon>Pseudomonadales</taxon>
        <taxon>Marinobacteraceae</taxon>
        <taxon>Marinobacter</taxon>
    </lineage>
</organism>
<dbReference type="PROSITE" id="PS00061">
    <property type="entry name" value="ADH_SHORT"/>
    <property type="match status" value="1"/>
</dbReference>
<comment type="similarity">
    <text evidence="1">Belongs to the short-chain dehydrogenases/reductases (SDR) family.</text>
</comment>
<evidence type="ECO:0000313" key="3">
    <source>
        <dbReference type="EMBL" id="MDO3723053.1"/>
    </source>
</evidence>
<proteinExistence type="inferred from homology"/>
<name>A0ABT8W4F6_9GAMM</name>
<dbReference type="InterPro" id="IPR020904">
    <property type="entry name" value="Sc_DH/Rdtase_CS"/>
</dbReference>
<dbReference type="PRINTS" id="PR00081">
    <property type="entry name" value="GDHRDH"/>
</dbReference>
<dbReference type="PANTHER" id="PTHR43669:SF8">
    <property type="entry name" value="SHORT-CHAIN TYPE DEHYDROGENASE_REDUCTASE-RELATED"/>
    <property type="match status" value="1"/>
</dbReference>
<evidence type="ECO:0000256" key="2">
    <source>
        <dbReference type="ARBA" id="ARBA00023002"/>
    </source>
</evidence>